<feature type="coiled-coil region" evidence="1">
    <location>
        <begin position="456"/>
        <end position="483"/>
    </location>
</feature>
<reference evidence="2" key="1">
    <citation type="submission" date="2011-03" db="EMBL/GenBank/DDBJ databases">
        <title>The Genome Sequence of Nematocida sp1 strain ERTm2.</title>
        <authorList>
            <consortium name="The Broad Institute Genome Sequencing Platform"/>
            <consortium name="The Broad Institute Genome Sequencing Center for Infectious Disease"/>
            <person name="Cuomo C."/>
            <person name="Troemel E."/>
            <person name="Young S.K."/>
            <person name="Zeng Q."/>
            <person name="Gargeya S."/>
            <person name="Fitzgerald M."/>
            <person name="Haas B."/>
            <person name="Abouelleil A."/>
            <person name="Alvarado L."/>
            <person name="Arachchi H.M."/>
            <person name="Berlin A."/>
            <person name="Brown A."/>
            <person name="Chapman S.B."/>
            <person name="Chen Z."/>
            <person name="Dunbar C."/>
            <person name="Freedman E."/>
            <person name="Gearin G."/>
            <person name="Gellesch M."/>
            <person name="Goldberg J."/>
            <person name="Griggs A."/>
            <person name="Gujja S."/>
            <person name="Heilman E.R."/>
            <person name="Heiman D."/>
            <person name="Howarth C."/>
            <person name="Larson L."/>
            <person name="Lui A."/>
            <person name="MacDonald P.J.P."/>
            <person name="Mehta T."/>
            <person name="Montmayeur A."/>
            <person name="Murphy C."/>
            <person name="Neiman D."/>
            <person name="Pearson M."/>
            <person name="Priest M."/>
            <person name="Roberts A."/>
            <person name="Saif S."/>
            <person name="Shea T."/>
            <person name="Shenoy N."/>
            <person name="Sisk P."/>
            <person name="Stolte C."/>
            <person name="Sykes S."/>
            <person name="White J."/>
            <person name="Yandava C."/>
            <person name="Wortman J."/>
            <person name="Nusbaum C."/>
            <person name="Birren B."/>
        </authorList>
    </citation>
    <scope>NUCLEOTIDE SEQUENCE</scope>
    <source>
        <strain evidence="2">ERTm2</strain>
    </source>
</reference>
<evidence type="ECO:0000313" key="2">
    <source>
        <dbReference type="EMBL" id="EHY65048.1"/>
    </source>
</evidence>
<keyword evidence="1" id="KW-0175">Coiled coil</keyword>
<gene>
    <name evidence="2" type="ORF">NERG_02104</name>
</gene>
<dbReference type="Proteomes" id="UP000005622">
    <property type="component" value="Unassembled WGS sequence"/>
</dbReference>
<evidence type="ECO:0000256" key="1">
    <source>
        <dbReference type="SAM" id="Coils"/>
    </source>
</evidence>
<sequence>MSKGQRQRVKYMLLAVIGIIKLYLRAANVSELNAKKSSTLECSKEEKTGLVFNNAQLKAGEQGVAEQDVKKTEVKPPCSIGNTKSAAAHTENANPNKQKELCTLEGMVDTESIAGKEESSISALDVPEGRHLGRSNSAGELAEYAMDKKNRSNLVFEKKEEELAKKEVNAAIEADTLEMEILMKMKRQVEVKRQVRLMEMKRPVWLMEMERPVWRAEMKRLAEMKDAVKLARDVFKTKSRELEDSKKKYGKHTTIFNKKIKEINPITEKINYHYGAPSDLKPADNTISKKNKLIKRICALNDEIDVLESDKRASEFFYEIFTDSMKEIEKSASFTRKNIMEYNLLEVKAERRTTLIIQCFSEILKKMHERDDLFIQKKKEYENGLLDNVAEAIGFMSFNPFQIYKDLMGINIIGFGLYIARMKLTAEAINIAANMHAMHEKFMSKVVEKEQAYRSYDAAESACEEQQRVVNEANKAMRAAEECYKDII</sequence>
<protein>
    <submittedName>
        <fullName evidence="2">Uncharacterized protein</fullName>
    </submittedName>
</protein>
<dbReference type="AlphaFoldDB" id="H8ZET3"/>
<organism evidence="2">
    <name type="scientific">Nematocida ausubeli (strain ATCC PRA-371 / ERTm2)</name>
    <name type="common">Nematode killer fungus</name>
    <dbReference type="NCBI Taxonomy" id="1913371"/>
    <lineage>
        <taxon>Eukaryota</taxon>
        <taxon>Fungi</taxon>
        <taxon>Fungi incertae sedis</taxon>
        <taxon>Microsporidia</taxon>
        <taxon>Nematocida</taxon>
    </lineage>
</organism>
<name>H8ZET3_NEMA1</name>
<proteinExistence type="predicted"/>
<accession>H8ZET3</accession>
<dbReference type="HOGENOM" id="CLU_548715_0_0_1"/>
<dbReference type="EMBL" id="JH604637">
    <property type="protein sequence ID" value="EHY65048.1"/>
    <property type="molecule type" value="Genomic_DNA"/>
</dbReference>